<sequence>MDWRSDSGLAGRSVVVTGAAGGIGRSVARAFAEAGSHVVAVDVPGSPVASVVEGLPGGPHRALELDLLDLDAHAGVFAAANELAPFRALAHLAAVLRRNSSIDDVTEEDWDAQLDVNLKATFFLARAASRALRDADTPGAIVTFSSQGWWTGGFGGSVVYNASKGGVATLTKGLARSLAPHGIRVNAVAPGGVDTAMMREGMSEEAMASFLSMIPLGRLARTDELAGAVLFLASDASSFVTGSIINVSGGQLMY</sequence>
<dbReference type="InterPro" id="IPR002347">
    <property type="entry name" value="SDR_fam"/>
</dbReference>
<accession>A0ABT9BKM3</accession>
<proteinExistence type="inferred from homology"/>
<dbReference type="Pfam" id="PF13561">
    <property type="entry name" value="adh_short_C2"/>
    <property type="match status" value="1"/>
</dbReference>
<feature type="domain" description="Ketoreductase" evidence="3">
    <location>
        <begin position="12"/>
        <end position="191"/>
    </location>
</feature>
<dbReference type="SUPFAM" id="SSF51735">
    <property type="entry name" value="NAD(P)-binding Rossmann-fold domains"/>
    <property type="match status" value="1"/>
</dbReference>
<organism evidence="4 5">
    <name type="scientific">Antiquaquibacter soli</name>
    <dbReference type="NCBI Taxonomy" id="3064523"/>
    <lineage>
        <taxon>Bacteria</taxon>
        <taxon>Bacillati</taxon>
        <taxon>Actinomycetota</taxon>
        <taxon>Actinomycetes</taxon>
        <taxon>Micrococcales</taxon>
        <taxon>Microbacteriaceae</taxon>
        <taxon>Antiquaquibacter</taxon>
    </lineage>
</organism>
<keyword evidence="5" id="KW-1185">Reference proteome</keyword>
<dbReference type="PANTHER" id="PTHR42760:SF133">
    <property type="entry name" value="3-OXOACYL-[ACYL-CARRIER-PROTEIN] REDUCTASE"/>
    <property type="match status" value="1"/>
</dbReference>
<evidence type="ECO:0000256" key="1">
    <source>
        <dbReference type="ARBA" id="ARBA00006484"/>
    </source>
</evidence>
<dbReference type="InterPro" id="IPR057326">
    <property type="entry name" value="KR_dom"/>
</dbReference>
<keyword evidence="2" id="KW-0560">Oxidoreductase</keyword>
<gene>
    <name evidence="4" type="ORF">Q5716_04935</name>
</gene>
<dbReference type="InterPro" id="IPR036291">
    <property type="entry name" value="NAD(P)-bd_dom_sf"/>
</dbReference>
<comment type="similarity">
    <text evidence="1">Belongs to the short-chain dehydrogenases/reductases (SDR) family.</text>
</comment>
<dbReference type="Gene3D" id="3.40.50.720">
    <property type="entry name" value="NAD(P)-binding Rossmann-like Domain"/>
    <property type="match status" value="1"/>
</dbReference>
<evidence type="ECO:0000256" key="2">
    <source>
        <dbReference type="ARBA" id="ARBA00023002"/>
    </source>
</evidence>
<dbReference type="Proteomes" id="UP001241072">
    <property type="component" value="Unassembled WGS sequence"/>
</dbReference>
<dbReference type="RefSeq" id="WP_305001977.1">
    <property type="nucleotide sequence ID" value="NZ_JAUQUB010000001.1"/>
</dbReference>
<protein>
    <submittedName>
        <fullName evidence="4">SDR family NAD(P)-dependent oxidoreductase</fullName>
    </submittedName>
</protein>
<dbReference type="PANTHER" id="PTHR42760">
    <property type="entry name" value="SHORT-CHAIN DEHYDROGENASES/REDUCTASES FAMILY MEMBER"/>
    <property type="match status" value="1"/>
</dbReference>
<dbReference type="CDD" id="cd05233">
    <property type="entry name" value="SDR_c"/>
    <property type="match status" value="1"/>
</dbReference>
<reference evidence="4 5" key="1">
    <citation type="submission" date="2023-07" db="EMBL/GenBank/DDBJ databases">
        <title>Protaetiibacter sp. nov WY-16 isolated from soil.</title>
        <authorList>
            <person name="Liu B."/>
            <person name="Wan Y."/>
        </authorList>
    </citation>
    <scope>NUCLEOTIDE SEQUENCE [LARGE SCALE GENOMIC DNA]</scope>
    <source>
        <strain evidence="4 5">WY-16</strain>
    </source>
</reference>
<comment type="caution">
    <text evidence="4">The sequence shown here is derived from an EMBL/GenBank/DDBJ whole genome shotgun (WGS) entry which is preliminary data.</text>
</comment>
<dbReference type="SMART" id="SM00822">
    <property type="entry name" value="PKS_KR"/>
    <property type="match status" value="1"/>
</dbReference>
<evidence type="ECO:0000259" key="3">
    <source>
        <dbReference type="SMART" id="SM00822"/>
    </source>
</evidence>
<dbReference type="PRINTS" id="PR00081">
    <property type="entry name" value="GDHRDH"/>
</dbReference>
<dbReference type="EMBL" id="JAUQUB010000001">
    <property type="protein sequence ID" value="MDO7881569.1"/>
    <property type="molecule type" value="Genomic_DNA"/>
</dbReference>
<evidence type="ECO:0000313" key="5">
    <source>
        <dbReference type="Proteomes" id="UP001241072"/>
    </source>
</evidence>
<evidence type="ECO:0000313" key="4">
    <source>
        <dbReference type="EMBL" id="MDO7881569.1"/>
    </source>
</evidence>
<name>A0ABT9BKM3_9MICO</name>